<evidence type="ECO:0000313" key="1">
    <source>
        <dbReference type="EMBL" id="KAL0381802.1"/>
    </source>
</evidence>
<evidence type="ECO:0008006" key="2">
    <source>
        <dbReference type="Google" id="ProtNLM"/>
    </source>
</evidence>
<reference evidence="1" key="1">
    <citation type="submission" date="2020-06" db="EMBL/GenBank/DDBJ databases">
        <authorList>
            <person name="Li T."/>
            <person name="Hu X."/>
            <person name="Zhang T."/>
            <person name="Song X."/>
            <person name="Zhang H."/>
            <person name="Dai N."/>
            <person name="Sheng W."/>
            <person name="Hou X."/>
            <person name="Wei L."/>
        </authorList>
    </citation>
    <scope>NUCLEOTIDE SEQUENCE</scope>
    <source>
        <strain evidence="1">G01</strain>
        <tissue evidence="1">Leaf</tissue>
    </source>
</reference>
<organism evidence="1">
    <name type="scientific">Sesamum angustifolium</name>
    <dbReference type="NCBI Taxonomy" id="2727405"/>
    <lineage>
        <taxon>Eukaryota</taxon>
        <taxon>Viridiplantae</taxon>
        <taxon>Streptophyta</taxon>
        <taxon>Embryophyta</taxon>
        <taxon>Tracheophyta</taxon>
        <taxon>Spermatophyta</taxon>
        <taxon>Magnoliopsida</taxon>
        <taxon>eudicotyledons</taxon>
        <taxon>Gunneridae</taxon>
        <taxon>Pentapetalae</taxon>
        <taxon>asterids</taxon>
        <taxon>lamiids</taxon>
        <taxon>Lamiales</taxon>
        <taxon>Pedaliaceae</taxon>
        <taxon>Sesamum</taxon>
    </lineage>
</organism>
<reference evidence="1" key="2">
    <citation type="journal article" date="2024" name="Plant">
        <title>Genomic evolution and insights into agronomic trait innovations of Sesamum species.</title>
        <authorList>
            <person name="Miao H."/>
            <person name="Wang L."/>
            <person name="Qu L."/>
            <person name="Liu H."/>
            <person name="Sun Y."/>
            <person name="Le M."/>
            <person name="Wang Q."/>
            <person name="Wei S."/>
            <person name="Zheng Y."/>
            <person name="Lin W."/>
            <person name="Duan Y."/>
            <person name="Cao H."/>
            <person name="Xiong S."/>
            <person name="Wang X."/>
            <person name="Wei L."/>
            <person name="Li C."/>
            <person name="Ma Q."/>
            <person name="Ju M."/>
            <person name="Zhao R."/>
            <person name="Li G."/>
            <person name="Mu C."/>
            <person name="Tian Q."/>
            <person name="Mei H."/>
            <person name="Zhang T."/>
            <person name="Gao T."/>
            <person name="Zhang H."/>
        </authorList>
    </citation>
    <scope>NUCLEOTIDE SEQUENCE</scope>
    <source>
        <strain evidence="1">G01</strain>
    </source>
</reference>
<dbReference type="EMBL" id="JACGWK010000001">
    <property type="protein sequence ID" value="KAL0381802.1"/>
    <property type="molecule type" value="Genomic_DNA"/>
</dbReference>
<gene>
    <name evidence="1" type="ORF">Sangu_0244500</name>
</gene>
<accession>A0AAW2RPD2</accession>
<protein>
    <recommendedName>
        <fullName evidence="2">RNase H type-1 domain-containing protein</fullName>
    </recommendedName>
</protein>
<proteinExistence type="predicted"/>
<dbReference type="AlphaFoldDB" id="A0AAW2RPD2"/>
<name>A0AAW2RPD2_9LAMI</name>
<sequence>MAINCRGSEDQGQIARKANLQNDWRPPPRHWLKINCKAAFFEGEASCAWILSSQSGNILQAATFSTWTDDATQAEAEVILQASLSGFYGSLAKHLGK</sequence>
<comment type="caution">
    <text evidence="1">The sequence shown here is derived from an EMBL/GenBank/DDBJ whole genome shotgun (WGS) entry which is preliminary data.</text>
</comment>